<name>N9N5F7_9GAMM</name>
<dbReference type="EMBL" id="APRL01000001">
    <property type="protein sequence ID" value="ENW97279.1"/>
    <property type="molecule type" value="Genomic_DNA"/>
</dbReference>
<gene>
    <name evidence="1" type="ORF">F904_00116</name>
</gene>
<evidence type="ECO:0000313" key="2">
    <source>
        <dbReference type="Proteomes" id="UP000013261"/>
    </source>
</evidence>
<proteinExistence type="predicted"/>
<protein>
    <submittedName>
        <fullName evidence="1">Uncharacterized protein</fullName>
    </submittedName>
</protein>
<organism evidence="1 2">
    <name type="scientific">Acinetobacter dispersus</name>
    <dbReference type="NCBI Taxonomy" id="70348"/>
    <lineage>
        <taxon>Bacteria</taxon>
        <taxon>Pseudomonadati</taxon>
        <taxon>Pseudomonadota</taxon>
        <taxon>Gammaproteobacteria</taxon>
        <taxon>Moraxellales</taxon>
        <taxon>Moraxellaceae</taxon>
        <taxon>Acinetobacter</taxon>
    </lineage>
</organism>
<dbReference type="AlphaFoldDB" id="N9N5F7"/>
<accession>N9N5F7</accession>
<evidence type="ECO:0000313" key="1">
    <source>
        <dbReference type="EMBL" id="ENW97279.1"/>
    </source>
</evidence>
<reference evidence="1 2" key="1">
    <citation type="submission" date="2013-02" db="EMBL/GenBank/DDBJ databases">
        <title>The Genome Sequence of Acinetobacter sp. ANC 4105.</title>
        <authorList>
            <consortium name="The Broad Institute Genome Sequencing Platform"/>
            <consortium name="The Broad Institute Genome Sequencing Center for Infectious Disease"/>
            <person name="Cerqueira G."/>
            <person name="Feldgarden M."/>
            <person name="Courvalin P."/>
            <person name="Perichon B."/>
            <person name="Grillot-Courvalin C."/>
            <person name="Clermont D."/>
            <person name="Rocha E."/>
            <person name="Yoon E.-J."/>
            <person name="Nemec A."/>
            <person name="Walker B."/>
            <person name="Young S.K."/>
            <person name="Zeng Q."/>
            <person name="Gargeya S."/>
            <person name="Fitzgerald M."/>
            <person name="Haas B."/>
            <person name="Abouelleil A."/>
            <person name="Alvarado L."/>
            <person name="Arachchi H.M."/>
            <person name="Berlin A.M."/>
            <person name="Chapman S.B."/>
            <person name="Dewar J."/>
            <person name="Goldberg J."/>
            <person name="Griggs A."/>
            <person name="Gujja S."/>
            <person name="Hansen M."/>
            <person name="Howarth C."/>
            <person name="Imamovic A."/>
            <person name="Larimer J."/>
            <person name="McCowan C."/>
            <person name="Murphy C."/>
            <person name="Neiman D."/>
            <person name="Pearson M."/>
            <person name="Priest M."/>
            <person name="Roberts A."/>
            <person name="Saif S."/>
            <person name="Shea T."/>
            <person name="Sisk P."/>
            <person name="Sykes S."/>
            <person name="Wortman J."/>
            <person name="Nusbaum C."/>
            <person name="Birren B."/>
        </authorList>
    </citation>
    <scope>NUCLEOTIDE SEQUENCE [LARGE SCALE GENOMIC DNA]</scope>
    <source>
        <strain evidence="1 2">ANC 4105</strain>
    </source>
</reference>
<comment type="caution">
    <text evidence="1">The sequence shown here is derived from an EMBL/GenBank/DDBJ whole genome shotgun (WGS) entry which is preliminary data.</text>
</comment>
<dbReference type="HOGENOM" id="CLU_183497_0_0_6"/>
<dbReference type="eggNOG" id="ENOG5032A05">
    <property type="taxonomic scope" value="Bacteria"/>
</dbReference>
<dbReference type="Proteomes" id="UP000013261">
    <property type="component" value="Unassembled WGS sequence"/>
</dbReference>
<keyword evidence="2" id="KW-1185">Reference proteome</keyword>
<sequence length="71" mass="8605">MVFFYLFEIYEEQVFKIIREGVILKRKNQILKILDDGEIFYLHDHDVYPIGAPAKFIYNMFGVCFCSFYKH</sequence>